<feature type="domain" description="4'-phosphopantetheinyl transferase" evidence="3">
    <location>
        <begin position="102"/>
        <end position="177"/>
    </location>
</feature>
<dbReference type="EMBL" id="BAAAZR010000036">
    <property type="protein sequence ID" value="GAA3834810.1"/>
    <property type="molecule type" value="Genomic_DNA"/>
</dbReference>
<keyword evidence="6" id="KW-1185">Reference proteome</keyword>
<dbReference type="GO" id="GO:0016740">
    <property type="term" value="F:transferase activity"/>
    <property type="evidence" value="ECO:0007669"/>
    <property type="project" value="UniProtKB-KW"/>
</dbReference>
<dbReference type="Proteomes" id="UP001500888">
    <property type="component" value="Unassembled WGS sequence"/>
</dbReference>
<dbReference type="RefSeq" id="WP_344949285.1">
    <property type="nucleotide sequence ID" value="NZ_BAAAZR010000036.1"/>
</dbReference>
<dbReference type="InterPro" id="IPR041354">
    <property type="entry name" value="4PPT_N"/>
</dbReference>
<evidence type="ECO:0000256" key="1">
    <source>
        <dbReference type="ARBA" id="ARBA00022679"/>
    </source>
</evidence>
<dbReference type="InterPro" id="IPR008278">
    <property type="entry name" value="4-PPantetheinyl_Trfase_dom"/>
</dbReference>
<evidence type="ECO:0000256" key="2">
    <source>
        <dbReference type="SAM" id="MobiDB-lite"/>
    </source>
</evidence>
<dbReference type="Pfam" id="PF01648">
    <property type="entry name" value="ACPS"/>
    <property type="match status" value="1"/>
</dbReference>
<reference evidence="6" key="1">
    <citation type="journal article" date="2019" name="Int. J. Syst. Evol. Microbiol.">
        <title>The Global Catalogue of Microorganisms (GCM) 10K type strain sequencing project: providing services to taxonomists for standard genome sequencing and annotation.</title>
        <authorList>
            <consortium name="The Broad Institute Genomics Platform"/>
            <consortium name="The Broad Institute Genome Sequencing Center for Infectious Disease"/>
            <person name="Wu L."/>
            <person name="Ma J."/>
        </authorList>
    </citation>
    <scope>NUCLEOTIDE SEQUENCE [LARGE SCALE GENOMIC DNA]</scope>
    <source>
        <strain evidence="6">JCM 16908</strain>
    </source>
</reference>
<dbReference type="PANTHER" id="PTHR38096">
    <property type="entry name" value="ENTEROBACTIN SYNTHASE COMPONENT D"/>
    <property type="match status" value="1"/>
</dbReference>
<protein>
    <submittedName>
        <fullName evidence="5">4'-phosphopantetheinyl transferase</fullName>
    </submittedName>
</protein>
<dbReference type="Gene3D" id="3.90.470.20">
    <property type="entry name" value="4'-phosphopantetheinyl transferase domain"/>
    <property type="match status" value="1"/>
</dbReference>
<gene>
    <name evidence="5" type="ORF">GCM10022226_65450</name>
</gene>
<evidence type="ECO:0000259" key="3">
    <source>
        <dbReference type="Pfam" id="PF01648"/>
    </source>
</evidence>
<evidence type="ECO:0000313" key="5">
    <source>
        <dbReference type="EMBL" id="GAA3834810.1"/>
    </source>
</evidence>
<dbReference type="InterPro" id="IPR037143">
    <property type="entry name" value="4-PPantetheinyl_Trfase_dom_sf"/>
</dbReference>
<comment type="caution">
    <text evidence="5">The sequence shown here is derived from an EMBL/GenBank/DDBJ whole genome shotgun (WGS) entry which is preliminary data.</text>
</comment>
<dbReference type="Pfam" id="PF17837">
    <property type="entry name" value="4PPT_N"/>
    <property type="match status" value="1"/>
</dbReference>
<organism evidence="5 6">
    <name type="scientific">Sphaerisporangium flaviroseum</name>
    <dbReference type="NCBI Taxonomy" id="509199"/>
    <lineage>
        <taxon>Bacteria</taxon>
        <taxon>Bacillati</taxon>
        <taxon>Actinomycetota</taxon>
        <taxon>Actinomycetes</taxon>
        <taxon>Streptosporangiales</taxon>
        <taxon>Streptosporangiaceae</taxon>
        <taxon>Sphaerisporangium</taxon>
    </lineage>
</organism>
<sequence>MIERILPSCVVSADRFDDPPDAMLFPEEEKIVAQAVEKRRKEFATARLCARRAMSQLGLPPAPVLPGVRGEPRWPSGVVGSITHCKGYRGAVLGRSSHVTTVGIDAEPNDVLSPGILEVISLSRERDHLRALARRNGTVCWERLLFSAKESVYKAWFPLAERWLDFEDADVTIDYERGTFSARLLVSGPQVNGSEVKGFTGRWLVRDGLILTAIVVPSPATLARARASAARGVSGMPRPIPGDDQDSSFPR</sequence>
<accession>A0ABP7J4N7</accession>
<evidence type="ECO:0000313" key="6">
    <source>
        <dbReference type="Proteomes" id="UP001500888"/>
    </source>
</evidence>
<dbReference type="PANTHER" id="PTHR38096:SF1">
    <property type="entry name" value="ENTEROBACTIN SYNTHASE COMPONENT D"/>
    <property type="match status" value="1"/>
</dbReference>
<keyword evidence="1 5" id="KW-0808">Transferase</keyword>
<name>A0ABP7J4N7_9ACTN</name>
<dbReference type="InterPro" id="IPR003542">
    <property type="entry name" value="Enbac_synth_compD-like"/>
</dbReference>
<evidence type="ECO:0000259" key="4">
    <source>
        <dbReference type="Pfam" id="PF17837"/>
    </source>
</evidence>
<feature type="region of interest" description="Disordered" evidence="2">
    <location>
        <begin position="232"/>
        <end position="251"/>
    </location>
</feature>
<proteinExistence type="predicted"/>
<feature type="domain" description="4'-phosphopantetheinyl transferase N-terminal" evidence="4">
    <location>
        <begin position="27"/>
        <end position="93"/>
    </location>
</feature>
<dbReference type="SUPFAM" id="SSF56214">
    <property type="entry name" value="4'-phosphopantetheinyl transferase"/>
    <property type="match status" value="1"/>
</dbReference>
<dbReference type="PRINTS" id="PR01399">
    <property type="entry name" value="ENTSNTHTASED"/>
</dbReference>